<evidence type="ECO:0000313" key="2">
    <source>
        <dbReference type="Proteomes" id="UP001189429"/>
    </source>
</evidence>
<protein>
    <recommendedName>
        <fullName evidence="3">Beta-galactosidase</fullName>
    </recommendedName>
</protein>
<sequence>MGPKPPCPRTLKAVYADIHDGDKKEVTISDSVLTIRPSGNNQTWVVEAHLDRDTCSGSADFNVPGKPSPPPVNITVSLWYSANYSDYKTEWEFTDPSGTLAPRNFPLNRWVQLKWQTKPFKAKCLGYSNAYQGVFADMHDGDKKEVTISHTSVSIKPRGNNQTWVVNTQLDTESCTANVDFNVPGKPNPPPVNLLVSFLHNHAPTGLFKYEAEFTDPSGTLAPADFPLNHWVELE</sequence>
<evidence type="ECO:0000313" key="1">
    <source>
        <dbReference type="EMBL" id="CAK0849355.1"/>
    </source>
</evidence>
<dbReference type="EMBL" id="CAUYUJ010015054">
    <property type="protein sequence ID" value="CAK0849355.1"/>
    <property type="molecule type" value="Genomic_DNA"/>
</dbReference>
<gene>
    <name evidence="1" type="ORF">PCOR1329_LOCUS42068</name>
</gene>
<accession>A0ABN9TTN4</accession>
<organism evidence="1 2">
    <name type="scientific">Prorocentrum cordatum</name>
    <dbReference type="NCBI Taxonomy" id="2364126"/>
    <lineage>
        <taxon>Eukaryota</taxon>
        <taxon>Sar</taxon>
        <taxon>Alveolata</taxon>
        <taxon>Dinophyceae</taxon>
        <taxon>Prorocentrales</taxon>
        <taxon>Prorocentraceae</taxon>
        <taxon>Prorocentrum</taxon>
    </lineage>
</organism>
<evidence type="ECO:0008006" key="3">
    <source>
        <dbReference type="Google" id="ProtNLM"/>
    </source>
</evidence>
<dbReference type="Proteomes" id="UP001189429">
    <property type="component" value="Unassembled WGS sequence"/>
</dbReference>
<comment type="caution">
    <text evidence="1">The sequence shown here is derived from an EMBL/GenBank/DDBJ whole genome shotgun (WGS) entry which is preliminary data.</text>
</comment>
<name>A0ABN9TTN4_9DINO</name>
<proteinExistence type="predicted"/>
<keyword evidence="2" id="KW-1185">Reference proteome</keyword>
<reference evidence="1" key="1">
    <citation type="submission" date="2023-10" db="EMBL/GenBank/DDBJ databases">
        <authorList>
            <person name="Chen Y."/>
            <person name="Shah S."/>
            <person name="Dougan E. K."/>
            <person name="Thang M."/>
            <person name="Chan C."/>
        </authorList>
    </citation>
    <scope>NUCLEOTIDE SEQUENCE [LARGE SCALE GENOMIC DNA]</scope>
</reference>